<dbReference type="Proteomes" id="UP000038045">
    <property type="component" value="Unplaced"/>
</dbReference>
<dbReference type="SUPFAM" id="SSF49599">
    <property type="entry name" value="TRAF domain-like"/>
    <property type="match status" value="1"/>
</dbReference>
<reference evidence="3" key="1">
    <citation type="submission" date="2017-02" db="UniProtKB">
        <authorList>
            <consortium name="WormBaseParasite"/>
        </authorList>
    </citation>
    <scope>IDENTIFICATION</scope>
</reference>
<accession>A0A0N4Z3I9</accession>
<dbReference type="SMART" id="SM00225">
    <property type="entry name" value="BTB"/>
    <property type="match status" value="1"/>
</dbReference>
<evidence type="ECO:0000313" key="2">
    <source>
        <dbReference type="Proteomes" id="UP000038045"/>
    </source>
</evidence>
<dbReference type="InterPro" id="IPR008974">
    <property type="entry name" value="TRAF-like"/>
</dbReference>
<dbReference type="Pfam" id="PF00917">
    <property type="entry name" value="MATH"/>
    <property type="match status" value="1"/>
</dbReference>
<dbReference type="InterPro" id="IPR000210">
    <property type="entry name" value="BTB/POZ_dom"/>
</dbReference>
<dbReference type="CDD" id="cd18186">
    <property type="entry name" value="BTB_POZ_ZBTB_KLHL-like"/>
    <property type="match status" value="1"/>
</dbReference>
<dbReference type="Pfam" id="PF00651">
    <property type="entry name" value="BTB"/>
    <property type="match status" value="1"/>
</dbReference>
<sequence>MSIANSNTFSESSEIHLNESKWLEEYKNIVRKKQLKQGKIKLELTSLSNVGGVYSSIVRIQNFAWGIGADIKSKANKEFLVIGIRCVPRTSSHLWSCLTELGIRIKNYTDRGKDIVKFINHEFDCNNNCFGIYFVEKEILESEKNGYYQDGKIIIEVQLKIYYTTGYIEQPVYDFTEFGANGNNTVLKINGNQIFVNKHYLALYSQYFENLFISNNEEPNNNIYLLENLRIADFIELLEAIYPSQKKVTEKNVKVLLELSDRFIIPSLYNKCENFLIVTKKMEWVEKIVLAERYCLSKLYEFCMGQINSVTTIKRISTSKLYNEMTMEAKVDLLNKMLELV</sequence>
<dbReference type="InterPro" id="IPR011333">
    <property type="entry name" value="SKP1/BTB/POZ_sf"/>
</dbReference>
<dbReference type="PANTHER" id="PTHR47022:SF1">
    <property type="entry name" value="BTB AND MATH DOMAIN-CONTAINING PROTEIN 36-RELATED"/>
    <property type="match status" value="1"/>
</dbReference>
<dbReference type="AlphaFoldDB" id="A0A0N4Z3I9"/>
<dbReference type="Gene3D" id="3.30.710.10">
    <property type="entry name" value="Potassium Channel Kv1.1, Chain A"/>
    <property type="match status" value="1"/>
</dbReference>
<protein>
    <submittedName>
        <fullName evidence="3">BTB domain-containing protein</fullName>
    </submittedName>
</protein>
<dbReference type="STRING" id="131310.A0A0N4Z3I9"/>
<organism evidence="2 3">
    <name type="scientific">Parastrongyloides trichosuri</name>
    <name type="common">Possum-specific nematode worm</name>
    <dbReference type="NCBI Taxonomy" id="131310"/>
    <lineage>
        <taxon>Eukaryota</taxon>
        <taxon>Metazoa</taxon>
        <taxon>Ecdysozoa</taxon>
        <taxon>Nematoda</taxon>
        <taxon>Chromadorea</taxon>
        <taxon>Rhabditida</taxon>
        <taxon>Tylenchina</taxon>
        <taxon>Panagrolaimomorpha</taxon>
        <taxon>Strongyloidoidea</taxon>
        <taxon>Strongyloididae</taxon>
        <taxon>Parastrongyloides</taxon>
    </lineage>
</organism>
<feature type="domain" description="BTB" evidence="1">
    <location>
        <begin position="183"/>
        <end position="250"/>
    </location>
</feature>
<dbReference type="PANTHER" id="PTHR47022">
    <property type="entry name" value="BTB AND MATH DOMAIN-CONTAINING PROTEIN 36-RELATED"/>
    <property type="match status" value="1"/>
</dbReference>
<name>A0A0N4Z3I9_PARTI</name>
<proteinExistence type="predicted"/>
<dbReference type="WBParaSite" id="PTRK_0000148600.1">
    <property type="protein sequence ID" value="PTRK_0000148600.1"/>
    <property type="gene ID" value="PTRK_0000148600"/>
</dbReference>
<dbReference type="PROSITE" id="PS50097">
    <property type="entry name" value="BTB"/>
    <property type="match status" value="1"/>
</dbReference>
<dbReference type="InterPro" id="IPR002083">
    <property type="entry name" value="MATH/TRAF_dom"/>
</dbReference>
<evidence type="ECO:0000313" key="3">
    <source>
        <dbReference type="WBParaSite" id="PTRK_0000148600.1"/>
    </source>
</evidence>
<dbReference type="SUPFAM" id="SSF54695">
    <property type="entry name" value="POZ domain"/>
    <property type="match status" value="1"/>
</dbReference>
<dbReference type="Gene3D" id="2.60.210.10">
    <property type="entry name" value="Apoptosis, Tumor Necrosis Factor Receptor Associated Protein 2, Chain A"/>
    <property type="match status" value="1"/>
</dbReference>
<keyword evidence="2" id="KW-1185">Reference proteome</keyword>
<evidence type="ECO:0000259" key="1">
    <source>
        <dbReference type="PROSITE" id="PS50097"/>
    </source>
</evidence>